<comment type="caution">
    <text evidence="1">The sequence shown here is derived from an EMBL/GenBank/DDBJ whole genome shotgun (WGS) entry which is preliminary data.</text>
</comment>
<sequence>MEGDIYYLFLELTLIFRIVSHSEVPEASMLDRIEYGLKNVIWRLQLIIDGEREDKCKKISTPTHSLLHPVDYVRQAGPLRQHWSFGMERMCKIAKQMSVATQKPLVPLANQVCLRFLAQLSGCYSKRKEMDADEGPEKEGIAFSNHKLAVDEVGKLEMSPKGRQMISITNVMNTQPNSTGRCARNGEHSLLVLSGPRTPEWLSGITARPFWGNGL</sequence>
<accession>A0A642UWP1</accession>
<name>A0A642UWP1_9ASCO</name>
<dbReference type="AlphaFoldDB" id="A0A642UWP1"/>
<reference evidence="1" key="1">
    <citation type="journal article" date="2019" name="G3 (Bethesda)">
        <title>Genome Assemblies of Two Rare Opportunistic Yeast Pathogens: Diutina rugosa (syn. Candida rugosa) and Trichomonascus ciferrii (syn. Candida ciferrii).</title>
        <authorList>
            <person name="Mixao V."/>
            <person name="Saus E."/>
            <person name="Hansen A.P."/>
            <person name="Lass-Florl C."/>
            <person name="Gabaldon T."/>
        </authorList>
    </citation>
    <scope>NUCLEOTIDE SEQUENCE</scope>
    <source>
        <strain evidence="1">CBS 4856</strain>
    </source>
</reference>
<dbReference type="Proteomes" id="UP000761534">
    <property type="component" value="Unassembled WGS sequence"/>
</dbReference>
<evidence type="ECO:0000313" key="1">
    <source>
        <dbReference type="EMBL" id="KAA8906883.1"/>
    </source>
</evidence>
<proteinExistence type="predicted"/>
<organism evidence="1 2">
    <name type="scientific">Trichomonascus ciferrii</name>
    <dbReference type="NCBI Taxonomy" id="44093"/>
    <lineage>
        <taxon>Eukaryota</taxon>
        <taxon>Fungi</taxon>
        <taxon>Dikarya</taxon>
        <taxon>Ascomycota</taxon>
        <taxon>Saccharomycotina</taxon>
        <taxon>Dipodascomycetes</taxon>
        <taxon>Dipodascales</taxon>
        <taxon>Trichomonascaceae</taxon>
        <taxon>Trichomonascus</taxon>
        <taxon>Trichomonascus ciferrii complex</taxon>
    </lineage>
</organism>
<dbReference type="VEuPathDB" id="FungiDB:TRICI_005067"/>
<dbReference type="EMBL" id="SWFS01000389">
    <property type="protein sequence ID" value="KAA8906883.1"/>
    <property type="molecule type" value="Genomic_DNA"/>
</dbReference>
<keyword evidence="2" id="KW-1185">Reference proteome</keyword>
<gene>
    <name evidence="1" type="ORF">TRICI_005067</name>
</gene>
<evidence type="ECO:0000313" key="2">
    <source>
        <dbReference type="Proteomes" id="UP000761534"/>
    </source>
</evidence>
<protein>
    <submittedName>
        <fullName evidence="1">Uncharacterized protein</fullName>
    </submittedName>
</protein>